<proteinExistence type="predicted"/>
<name>A0A7S2V7L6_9STRA</name>
<dbReference type="AlphaFoldDB" id="A0A7S2V7L6"/>
<dbReference type="PRINTS" id="PR01415">
    <property type="entry name" value="ANKYRIN"/>
</dbReference>
<dbReference type="PROSITE" id="PS50297">
    <property type="entry name" value="ANK_REP_REGION"/>
    <property type="match status" value="2"/>
</dbReference>
<dbReference type="EMBL" id="HBHT01000419">
    <property type="protein sequence ID" value="CAD9939728.1"/>
    <property type="molecule type" value="Transcribed_RNA"/>
</dbReference>
<evidence type="ECO:0000256" key="3">
    <source>
        <dbReference type="PROSITE-ProRule" id="PRU00023"/>
    </source>
</evidence>
<dbReference type="PROSITE" id="PS50088">
    <property type="entry name" value="ANK_REPEAT"/>
    <property type="match status" value="3"/>
</dbReference>
<protein>
    <submittedName>
        <fullName evidence="6">Uncharacterized protein</fullName>
    </submittedName>
</protein>
<feature type="coiled-coil region" evidence="4">
    <location>
        <begin position="143"/>
        <end position="170"/>
    </location>
</feature>
<evidence type="ECO:0000256" key="1">
    <source>
        <dbReference type="ARBA" id="ARBA00022737"/>
    </source>
</evidence>
<dbReference type="SMART" id="SM00248">
    <property type="entry name" value="ANK"/>
    <property type="match status" value="4"/>
</dbReference>
<organism evidence="6">
    <name type="scientific">Entomoneis paludosa</name>
    <dbReference type="NCBI Taxonomy" id="265537"/>
    <lineage>
        <taxon>Eukaryota</taxon>
        <taxon>Sar</taxon>
        <taxon>Stramenopiles</taxon>
        <taxon>Ochrophyta</taxon>
        <taxon>Bacillariophyta</taxon>
        <taxon>Bacillariophyceae</taxon>
        <taxon>Bacillariophycidae</taxon>
        <taxon>Entomoneidaceae</taxon>
        <taxon>Entomoneis</taxon>
    </lineage>
</organism>
<dbReference type="InterPro" id="IPR002110">
    <property type="entry name" value="Ankyrin_rpt"/>
</dbReference>
<dbReference type="Gene3D" id="1.25.40.20">
    <property type="entry name" value="Ankyrin repeat-containing domain"/>
    <property type="match status" value="2"/>
</dbReference>
<evidence type="ECO:0000256" key="4">
    <source>
        <dbReference type="SAM" id="Coils"/>
    </source>
</evidence>
<evidence type="ECO:0000256" key="2">
    <source>
        <dbReference type="ARBA" id="ARBA00023043"/>
    </source>
</evidence>
<dbReference type="Pfam" id="PF12796">
    <property type="entry name" value="Ank_2"/>
    <property type="match status" value="1"/>
</dbReference>
<reference evidence="6" key="1">
    <citation type="submission" date="2021-01" db="EMBL/GenBank/DDBJ databases">
        <authorList>
            <person name="Corre E."/>
            <person name="Pelletier E."/>
            <person name="Niang G."/>
            <person name="Scheremetjew M."/>
            <person name="Finn R."/>
            <person name="Kale V."/>
            <person name="Holt S."/>
            <person name="Cochrane G."/>
            <person name="Meng A."/>
            <person name="Brown T."/>
            <person name="Cohen L."/>
        </authorList>
    </citation>
    <scope>NUCLEOTIDE SEQUENCE</scope>
    <source>
        <strain evidence="6">CCMP125</strain>
    </source>
</reference>
<keyword evidence="4" id="KW-0175">Coiled coil</keyword>
<feature type="repeat" description="ANK" evidence="3">
    <location>
        <begin position="38"/>
        <end position="71"/>
    </location>
</feature>
<dbReference type="InterPro" id="IPR036770">
    <property type="entry name" value="Ankyrin_rpt-contain_sf"/>
</dbReference>
<feature type="repeat" description="ANK" evidence="3">
    <location>
        <begin position="7"/>
        <end position="35"/>
    </location>
</feature>
<gene>
    <name evidence="6" type="ORF">APAL1065_LOCUS246</name>
</gene>
<accession>A0A7S2V7L6</accession>
<sequence length="260" mass="29071">MNFIMAPIHDAAWAGDLEKVKELLESGVDVETRTEDNQGQTPLHWAIMAGQLEVVQYLVEQKGANVEAQTNYGATPLHWASLYGKLEVVQYLVEHGANVEAKSTDGWTALDMATKNGHNQVKLYLQPHDVLFQLKREKQSWPNLEETKEYNELTQQIAQLSKSRSSAELQQRFELEQERLTKGKSFQNQMPPLNHLQDWISRLYDLIDQCNEQNPPHTQMAIALAKEAEELVSIVQSREENAAAAGPHGAGVDADSAGGS</sequence>
<keyword evidence="2 3" id="KW-0040">ANK repeat</keyword>
<dbReference type="PANTHER" id="PTHR24171:SF9">
    <property type="entry name" value="ANKYRIN REPEAT DOMAIN-CONTAINING PROTEIN 39"/>
    <property type="match status" value="1"/>
</dbReference>
<evidence type="ECO:0000313" key="6">
    <source>
        <dbReference type="EMBL" id="CAD9939728.1"/>
    </source>
</evidence>
<feature type="compositionally biased region" description="Low complexity" evidence="5">
    <location>
        <begin position="250"/>
        <end position="260"/>
    </location>
</feature>
<feature type="repeat" description="ANK" evidence="3">
    <location>
        <begin position="72"/>
        <end position="104"/>
    </location>
</feature>
<dbReference type="PANTHER" id="PTHR24171">
    <property type="entry name" value="ANKYRIN REPEAT DOMAIN-CONTAINING PROTEIN 39-RELATED"/>
    <property type="match status" value="1"/>
</dbReference>
<feature type="region of interest" description="Disordered" evidence="5">
    <location>
        <begin position="237"/>
        <end position="260"/>
    </location>
</feature>
<dbReference type="SUPFAM" id="SSF48403">
    <property type="entry name" value="Ankyrin repeat"/>
    <property type="match status" value="1"/>
</dbReference>
<evidence type="ECO:0000256" key="5">
    <source>
        <dbReference type="SAM" id="MobiDB-lite"/>
    </source>
</evidence>
<keyword evidence="1" id="KW-0677">Repeat</keyword>